<dbReference type="PROSITE" id="PS50011">
    <property type="entry name" value="PROTEIN_KINASE_DOM"/>
    <property type="match status" value="1"/>
</dbReference>
<organism evidence="6 7">
    <name type="scientific">Mesorhabditis belari</name>
    <dbReference type="NCBI Taxonomy" id="2138241"/>
    <lineage>
        <taxon>Eukaryota</taxon>
        <taxon>Metazoa</taxon>
        <taxon>Ecdysozoa</taxon>
        <taxon>Nematoda</taxon>
        <taxon>Chromadorea</taxon>
        <taxon>Rhabditida</taxon>
        <taxon>Rhabditina</taxon>
        <taxon>Rhabditomorpha</taxon>
        <taxon>Rhabditoidea</taxon>
        <taxon>Rhabditidae</taxon>
        <taxon>Mesorhabditinae</taxon>
        <taxon>Mesorhabditis</taxon>
    </lineage>
</organism>
<keyword evidence="6" id="KW-1185">Reference proteome</keyword>
<proteinExistence type="inferred from homology"/>
<dbReference type="PANTHER" id="PTHR44329">
    <property type="entry name" value="SERINE/THREONINE-PROTEIN KINASE TNNI3K-RELATED"/>
    <property type="match status" value="1"/>
</dbReference>
<comment type="similarity">
    <text evidence="4">Belongs to the protein kinase superfamily.</text>
</comment>
<dbReference type="InterPro" id="IPR051681">
    <property type="entry name" value="Ser/Thr_Kinases-Pseudokinases"/>
</dbReference>
<evidence type="ECO:0000256" key="4">
    <source>
        <dbReference type="RuleBase" id="RU000304"/>
    </source>
</evidence>
<accession>A0AAF3ET73</accession>
<name>A0AAF3ET73_9BILA</name>
<dbReference type="Gene3D" id="1.10.510.10">
    <property type="entry name" value="Transferase(Phosphotransferase) domain 1"/>
    <property type="match status" value="1"/>
</dbReference>
<keyword evidence="4" id="KW-0808">Transferase</keyword>
<dbReference type="SUPFAM" id="SSF56112">
    <property type="entry name" value="Protein kinase-like (PK-like)"/>
    <property type="match status" value="1"/>
</dbReference>
<keyword evidence="4" id="KW-0418">Kinase</keyword>
<keyword evidence="1 3" id="KW-0547">Nucleotide-binding</keyword>
<keyword evidence="4" id="KW-0723">Serine/threonine-protein kinase</keyword>
<feature type="binding site" evidence="3">
    <location>
        <position position="104"/>
    </location>
    <ligand>
        <name>ATP</name>
        <dbReference type="ChEBI" id="CHEBI:30616"/>
    </ligand>
</feature>
<dbReference type="Pfam" id="PF00069">
    <property type="entry name" value="Pkinase"/>
    <property type="match status" value="1"/>
</dbReference>
<reference evidence="7" key="1">
    <citation type="submission" date="2024-02" db="UniProtKB">
        <authorList>
            <consortium name="WormBaseParasite"/>
        </authorList>
    </citation>
    <scope>IDENTIFICATION</scope>
</reference>
<dbReference type="SMART" id="SM00220">
    <property type="entry name" value="S_TKc"/>
    <property type="match status" value="1"/>
</dbReference>
<dbReference type="InterPro" id="IPR017441">
    <property type="entry name" value="Protein_kinase_ATP_BS"/>
</dbReference>
<dbReference type="InterPro" id="IPR000719">
    <property type="entry name" value="Prot_kinase_dom"/>
</dbReference>
<evidence type="ECO:0000256" key="2">
    <source>
        <dbReference type="ARBA" id="ARBA00022840"/>
    </source>
</evidence>
<dbReference type="GO" id="GO:0004674">
    <property type="term" value="F:protein serine/threonine kinase activity"/>
    <property type="evidence" value="ECO:0007669"/>
    <property type="project" value="UniProtKB-KW"/>
</dbReference>
<feature type="domain" description="Protein kinase" evidence="5">
    <location>
        <begin position="72"/>
        <end position="347"/>
    </location>
</feature>
<keyword evidence="2 3" id="KW-0067">ATP-binding</keyword>
<evidence type="ECO:0000313" key="7">
    <source>
        <dbReference type="WBParaSite" id="MBELARI_LOCUS1735"/>
    </source>
</evidence>
<evidence type="ECO:0000256" key="1">
    <source>
        <dbReference type="ARBA" id="ARBA00022741"/>
    </source>
</evidence>
<evidence type="ECO:0000259" key="5">
    <source>
        <dbReference type="PROSITE" id="PS50011"/>
    </source>
</evidence>
<evidence type="ECO:0000313" key="6">
    <source>
        <dbReference type="Proteomes" id="UP000887575"/>
    </source>
</evidence>
<sequence>MHNPQSQQSVGGSFGGHVNTLQIIRDKQVDRYEIVPGKDPKFSDVILETPNCILSCKKVQGTINKHGEAYSLKWKEELGNGGNGEIWKVEFTSQSSLPREYAAKNTKTREDIYSQNIALNELRHECEILKQLDHAHIVKYMGFAEFQHDQISKRFVLLLEKCDGGDLLTMINDRHKIYSVYTVVYWAEQLFSALEYLRKGNFIHRDIKAENVLLSIKQFLSPNKIEYDVKLCDFAFTIRRENTTFFLMKTSEEFPKGTYASMSPEVYNCMVCHRSDIFCLGLVLWFLIERRKFYSCPSEWKTYQTAKQQEPSFVNCRDDLRNIIYDCTRKKFYNRAQDAEEVRHRLETILQQSALNLSPDLKATSTVSVQMDA</sequence>
<dbReference type="PROSITE" id="PS00107">
    <property type="entry name" value="PROTEIN_KINASE_ATP"/>
    <property type="match status" value="1"/>
</dbReference>
<dbReference type="GO" id="GO:0005524">
    <property type="term" value="F:ATP binding"/>
    <property type="evidence" value="ECO:0007669"/>
    <property type="project" value="UniProtKB-UniRule"/>
</dbReference>
<dbReference type="InterPro" id="IPR008271">
    <property type="entry name" value="Ser/Thr_kinase_AS"/>
</dbReference>
<protein>
    <recommendedName>
        <fullName evidence="5">Protein kinase domain-containing protein</fullName>
    </recommendedName>
</protein>
<dbReference type="AlphaFoldDB" id="A0AAF3ET73"/>
<dbReference type="WBParaSite" id="MBELARI_LOCUS1735">
    <property type="protein sequence ID" value="MBELARI_LOCUS1735"/>
    <property type="gene ID" value="MBELARI_LOCUS1735"/>
</dbReference>
<dbReference type="Proteomes" id="UP000887575">
    <property type="component" value="Unassembled WGS sequence"/>
</dbReference>
<dbReference type="PROSITE" id="PS00108">
    <property type="entry name" value="PROTEIN_KINASE_ST"/>
    <property type="match status" value="1"/>
</dbReference>
<evidence type="ECO:0000256" key="3">
    <source>
        <dbReference type="PROSITE-ProRule" id="PRU10141"/>
    </source>
</evidence>
<dbReference type="InterPro" id="IPR011009">
    <property type="entry name" value="Kinase-like_dom_sf"/>
</dbReference>